<proteinExistence type="predicted"/>
<protein>
    <submittedName>
        <fullName evidence="2">Uncharacterized protein</fullName>
    </submittedName>
</protein>
<dbReference type="WBParaSite" id="jg17008">
    <property type="protein sequence ID" value="jg17008"/>
    <property type="gene ID" value="jg17008"/>
</dbReference>
<dbReference type="Proteomes" id="UP000887574">
    <property type="component" value="Unplaced"/>
</dbReference>
<sequence length="115" mass="12661">MSSRLRKEQRCSLKISKLSTSFSHAIIKINYPYMTSSLNQHQVSTAIQFSVDDLKKSAELFPKLTNELKKGDCGKVGLLVGQPSTLEPLILQHVLQSKLGLTSATCFAIPTPLQS</sequence>
<keyword evidence="1" id="KW-1185">Reference proteome</keyword>
<dbReference type="AlphaFoldDB" id="A0A915D8Z9"/>
<accession>A0A915D8Z9</accession>
<organism evidence="1 2">
    <name type="scientific">Ditylenchus dipsaci</name>
    <dbReference type="NCBI Taxonomy" id="166011"/>
    <lineage>
        <taxon>Eukaryota</taxon>
        <taxon>Metazoa</taxon>
        <taxon>Ecdysozoa</taxon>
        <taxon>Nematoda</taxon>
        <taxon>Chromadorea</taxon>
        <taxon>Rhabditida</taxon>
        <taxon>Tylenchina</taxon>
        <taxon>Tylenchomorpha</taxon>
        <taxon>Sphaerularioidea</taxon>
        <taxon>Anguinidae</taxon>
        <taxon>Anguininae</taxon>
        <taxon>Ditylenchus</taxon>
    </lineage>
</organism>
<evidence type="ECO:0000313" key="1">
    <source>
        <dbReference type="Proteomes" id="UP000887574"/>
    </source>
</evidence>
<reference evidence="2" key="1">
    <citation type="submission" date="2022-11" db="UniProtKB">
        <authorList>
            <consortium name="WormBaseParasite"/>
        </authorList>
    </citation>
    <scope>IDENTIFICATION</scope>
</reference>
<name>A0A915D8Z9_9BILA</name>
<evidence type="ECO:0000313" key="2">
    <source>
        <dbReference type="WBParaSite" id="jg17008"/>
    </source>
</evidence>